<dbReference type="RefSeq" id="WP_184459375.1">
    <property type="nucleotide sequence ID" value="NZ_JACIFV010000023.1"/>
</dbReference>
<gene>
    <name evidence="2" type="ORF">GGD53_005043</name>
</gene>
<accession>A0A7W6QC76</accession>
<evidence type="ECO:0000313" key="3">
    <source>
        <dbReference type="Proteomes" id="UP000524492"/>
    </source>
</evidence>
<dbReference type="EMBL" id="JACIFV010000023">
    <property type="protein sequence ID" value="MBB4194860.1"/>
    <property type="molecule type" value="Genomic_DNA"/>
</dbReference>
<protein>
    <submittedName>
        <fullName evidence="2">Putative nuclease of putative toxin-antitoxin system</fullName>
    </submittedName>
</protein>
<evidence type="ECO:0000259" key="1">
    <source>
        <dbReference type="Pfam" id="PF18480"/>
    </source>
</evidence>
<feature type="domain" description="DUF5615" evidence="1">
    <location>
        <begin position="1"/>
        <end position="67"/>
    </location>
</feature>
<evidence type="ECO:0000313" key="2">
    <source>
        <dbReference type="EMBL" id="MBB4194860.1"/>
    </source>
</evidence>
<name>A0A7W6QC76_9HYPH</name>
<dbReference type="InterPro" id="IPR041049">
    <property type="entry name" value="DUF5615"/>
</dbReference>
<comment type="caution">
    <text evidence="2">The sequence shown here is derived from an EMBL/GenBank/DDBJ whole genome shotgun (WGS) entry which is preliminary data.</text>
</comment>
<proteinExistence type="predicted"/>
<reference evidence="2 3" key="1">
    <citation type="submission" date="2020-08" db="EMBL/GenBank/DDBJ databases">
        <title>Genomic Encyclopedia of Type Strains, Phase IV (KMG-V): Genome sequencing to study the core and pangenomes of soil and plant-associated prokaryotes.</title>
        <authorList>
            <person name="Whitman W."/>
        </authorList>
    </citation>
    <scope>NUCLEOTIDE SEQUENCE [LARGE SCALE GENOMIC DNA]</scope>
    <source>
        <strain evidence="2 3">SEMIA 4074</strain>
    </source>
</reference>
<sequence>MRFFLDASVPDSVGTVLLDAGHEVIYHREALDEGVKDPVVCQTALENEAILVAVDGDMKQLTKRFGKTDERFKNLPLLMCACNLPMASKRVSQAISLIEHEWEHSEEKVGRRLWLEITNHCISTYR</sequence>
<dbReference type="AlphaFoldDB" id="A0A7W6QC76"/>
<keyword evidence="3" id="KW-1185">Reference proteome</keyword>
<dbReference type="Pfam" id="PF18480">
    <property type="entry name" value="DUF5615"/>
    <property type="match status" value="1"/>
</dbReference>
<organism evidence="2 3">
    <name type="scientific">Rhizobium aethiopicum</name>
    <dbReference type="NCBI Taxonomy" id="1138170"/>
    <lineage>
        <taxon>Bacteria</taxon>
        <taxon>Pseudomonadati</taxon>
        <taxon>Pseudomonadota</taxon>
        <taxon>Alphaproteobacteria</taxon>
        <taxon>Hyphomicrobiales</taxon>
        <taxon>Rhizobiaceae</taxon>
        <taxon>Rhizobium/Agrobacterium group</taxon>
        <taxon>Rhizobium</taxon>
    </lineage>
</organism>
<dbReference type="Proteomes" id="UP000524492">
    <property type="component" value="Unassembled WGS sequence"/>
</dbReference>